<keyword evidence="3" id="KW-1185">Reference proteome</keyword>
<gene>
    <name evidence="2" type="ORF">GCM10009721_34030</name>
</gene>
<comment type="caution">
    <text evidence="2">The sequence shown here is derived from an EMBL/GenBank/DDBJ whole genome shotgun (WGS) entry which is preliminary data.</text>
</comment>
<proteinExistence type="predicted"/>
<name>A0ABQ2IA37_9MICO</name>
<dbReference type="Proteomes" id="UP000623461">
    <property type="component" value="Unassembled WGS sequence"/>
</dbReference>
<sequence length="300" mass="32040">MKGSLFGGFRWVFSRLFGTKAAKLIWRVPGAHRLYQWLMPNLRPATVEVDGHTIHLDAMDSLLLSINGNYEQFEQSVFKACLRPGDTVVDVGAHIGLYTLQAARTVGPDGRVIAFEPSSANFALLARNIEANEYAQVELVQAAVADVTGRMELSLSAENTGDHSLVGASTADRETEGVDVVTLDDAVGASPVAVWKMDVQGAEPAVLAGAKRMLEASPEVVLFTELSPGHLRDWGGTAAYVDSLVDAGFALFELDEHAATLRPVDPVTLGELPVESTAVFLNLVCAKGAKAKERLLAAVA</sequence>
<dbReference type="NCBIfam" id="TIGR01444">
    <property type="entry name" value="fkbM_fam"/>
    <property type="match status" value="1"/>
</dbReference>
<feature type="domain" description="Methyltransferase FkbM" evidence="1">
    <location>
        <begin position="90"/>
        <end position="248"/>
    </location>
</feature>
<dbReference type="InterPro" id="IPR029063">
    <property type="entry name" value="SAM-dependent_MTases_sf"/>
</dbReference>
<accession>A0ABQ2IA37</accession>
<dbReference type="Pfam" id="PF05050">
    <property type="entry name" value="Methyltransf_21"/>
    <property type="match status" value="1"/>
</dbReference>
<organism evidence="2 3">
    <name type="scientific">Terrabacter tumescens</name>
    <dbReference type="NCBI Taxonomy" id="60443"/>
    <lineage>
        <taxon>Bacteria</taxon>
        <taxon>Bacillati</taxon>
        <taxon>Actinomycetota</taxon>
        <taxon>Actinomycetes</taxon>
        <taxon>Micrococcales</taxon>
        <taxon>Intrasporangiaceae</taxon>
        <taxon>Terrabacter</taxon>
    </lineage>
</organism>
<evidence type="ECO:0000313" key="3">
    <source>
        <dbReference type="Proteomes" id="UP000623461"/>
    </source>
</evidence>
<dbReference type="EMBL" id="BMNZ01000006">
    <property type="protein sequence ID" value="GGN03835.1"/>
    <property type="molecule type" value="Genomic_DNA"/>
</dbReference>
<dbReference type="SUPFAM" id="SSF53335">
    <property type="entry name" value="S-adenosyl-L-methionine-dependent methyltransferases"/>
    <property type="match status" value="1"/>
</dbReference>
<dbReference type="InterPro" id="IPR052514">
    <property type="entry name" value="SAM-dependent_MTase"/>
</dbReference>
<dbReference type="InterPro" id="IPR006342">
    <property type="entry name" value="FkbM_mtfrase"/>
</dbReference>
<evidence type="ECO:0000313" key="2">
    <source>
        <dbReference type="EMBL" id="GGN03835.1"/>
    </source>
</evidence>
<evidence type="ECO:0000259" key="1">
    <source>
        <dbReference type="Pfam" id="PF05050"/>
    </source>
</evidence>
<reference evidence="3" key="1">
    <citation type="journal article" date="2019" name="Int. J. Syst. Evol. Microbiol.">
        <title>The Global Catalogue of Microorganisms (GCM) 10K type strain sequencing project: providing services to taxonomists for standard genome sequencing and annotation.</title>
        <authorList>
            <consortium name="The Broad Institute Genomics Platform"/>
            <consortium name="The Broad Institute Genome Sequencing Center for Infectious Disease"/>
            <person name="Wu L."/>
            <person name="Ma J."/>
        </authorList>
    </citation>
    <scope>NUCLEOTIDE SEQUENCE [LARGE SCALE GENOMIC DNA]</scope>
    <source>
        <strain evidence="3">JCM 1365</strain>
    </source>
</reference>
<dbReference type="PANTHER" id="PTHR34203:SF15">
    <property type="entry name" value="SLL1173 PROTEIN"/>
    <property type="match status" value="1"/>
</dbReference>
<protein>
    <recommendedName>
        <fullName evidence="1">Methyltransferase FkbM domain-containing protein</fullName>
    </recommendedName>
</protein>
<dbReference type="Gene3D" id="3.40.50.150">
    <property type="entry name" value="Vaccinia Virus protein VP39"/>
    <property type="match status" value="1"/>
</dbReference>
<dbReference type="PANTHER" id="PTHR34203">
    <property type="entry name" value="METHYLTRANSFERASE, FKBM FAMILY PROTEIN"/>
    <property type="match status" value="1"/>
</dbReference>